<gene>
    <name evidence="2" type="ORF">FJTKL_00132</name>
</gene>
<organism evidence="2 3">
    <name type="scientific">Diaporthe vaccinii</name>
    <dbReference type="NCBI Taxonomy" id="105482"/>
    <lineage>
        <taxon>Eukaryota</taxon>
        <taxon>Fungi</taxon>
        <taxon>Dikarya</taxon>
        <taxon>Ascomycota</taxon>
        <taxon>Pezizomycotina</taxon>
        <taxon>Sordariomycetes</taxon>
        <taxon>Sordariomycetidae</taxon>
        <taxon>Diaporthales</taxon>
        <taxon>Diaporthaceae</taxon>
        <taxon>Diaporthe</taxon>
        <taxon>Diaporthe eres species complex</taxon>
    </lineage>
</organism>
<proteinExistence type="predicted"/>
<feature type="region of interest" description="Disordered" evidence="1">
    <location>
        <begin position="39"/>
        <end position="64"/>
    </location>
</feature>
<comment type="caution">
    <text evidence="2">The sequence shown here is derived from an EMBL/GenBank/DDBJ whole genome shotgun (WGS) entry which is preliminary data.</text>
</comment>
<dbReference type="Proteomes" id="UP001600888">
    <property type="component" value="Unassembled WGS sequence"/>
</dbReference>
<reference evidence="2 3" key="1">
    <citation type="submission" date="2024-03" db="EMBL/GenBank/DDBJ databases">
        <title>A high-quality draft genome sequence of Diaporthe vaccinii, a causative agent of upright dieback and viscid rot disease in cranberry plants.</title>
        <authorList>
            <person name="Sarrasin M."/>
            <person name="Lang B.F."/>
            <person name="Burger G."/>
        </authorList>
    </citation>
    <scope>NUCLEOTIDE SEQUENCE [LARGE SCALE GENOMIC DNA]</scope>
    <source>
        <strain evidence="2 3">IS7</strain>
    </source>
</reference>
<keyword evidence="3" id="KW-1185">Reference proteome</keyword>
<accession>A0ABR4E4E3</accession>
<protein>
    <submittedName>
        <fullName evidence="2">Uncharacterized protein</fullName>
    </submittedName>
</protein>
<evidence type="ECO:0000256" key="1">
    <source>
        <dbReference type="SAM" id="MobiDB-lite"/>
    </source>
</evidence>
<evidence type="ECO:0000313" key="2">
    <source>
        <dbReference type="EMBL" id="KAL2277292.1"/>
    </source>
</evidence>
<sequence length="141" mass="15556">MSFLLRRASRRWSGGNGVVLGASDDAVTAVSLTVTKGGQQGLTIGTIPPPRPNEAEYQRESATATRLKRRYTMRTRNHQGARGNLNLDPLGSPDYDVVVRQFDSETCRALETKRDQEPAGARGGRGWNGVWYNFQVSGRMC</sequence>
<name>A0ABR4E4E3_9PEZI</name>
<dbReference type="EMBL" id="JBAWTH010000102">
    <property type="protein sequence ID" value="KAL2277292.1"/>
    <property type="molecule type" value="Genomic_DNA"/>
</dbReference>
<evidence type="ECO:0000313" key="3">
    <source>
        <dbReference type="Proteomes" id="UP001600888"/>
    </source>
</evidence>